<evidence type="ECO:0000313" key="2">
    <source>
        <dbReference type="EMBL" id="BAU47921.1"/>
    </source>
</evidence>
<protein>
    <submittedName>
        <fullName evidence="2">Uncharacterized protein</fullName>
    </submittedName>
</protein>
<dbReference type="EMBL" id="AP014936">
    <property type="protein sequence ID" value="BAU47921.1"/>
    <property type="molecule type" value="Genomic_DNA"/>
</dbReference>
<dbReference type="KEGG" id="sva:SVA_1354"/>
<dbReference type="SUPFAM" id="SSF82171">
    <property type="entry name" value="DPP6 N-terminal domain-like"/>
    <property type="match status" value="1"/>
</dbReference>
<reference evidence="2 3" key="1">
    <citation type="submission" date="2015-08" db="EMBL/GenBank/DDBJ databases">
        <title>Complete genome sequence of Sulfurifustis variabilis.</title>
        <authorList>
            <person name="Miura A."/>
            <person name="Kojima H."/>
            <person name="Fukui M."/>
        </authorList>
    </citation>
    <scope>NUCLEOTIDE SEQUENCE [LARGE SCALE GENOMIC DNA]</scope>
    <source>
        <strain evidence="3">skN76</strain>
    </source>
</reference>
<organism evidence="2 3">
    <name type="scientific">Sulfurifustis variabilis</name>
    <dbReference type="NCBI Taxonomy" id="1675686"/>
    <lineage>
        <taxon>Bacteria</taxon>
        <taxon>Pseudomonadati</taxon>
        <taxon>Pseudomonadota</taxon>
        <taxon>Gammaproteobacteria</taxon>
        <taxon>Acidiferrobacterales</taxon>
        <taxon>Acidiferrobacteraceae</taxon>
        <taxon>Sulfurifustis</taxon>
    </lineage>
</organism>
<dbReference type="Proteomes" id="UP000218899">
    <property type="component" value="Chromosome"/>
</dbReference>
<dbReference type="AlphaFoldDB" id="A0A1B4VBF4"/>
<proteinExistence type="predicted"/>
<dbReference type="OrthoDB" id="3260213at2"/>
<evidence type="ECO:0000313" key="3">
    <source>
        <dbReference type="Proteomes" id="UP000218899"/>
    </source>
</evidence>
<name>A0A1B4VBF4_9GAMM</name>
<dbReference type="RefSeq" id="WP_148665401.1">
    <property type="nucleotide sequence ID" value="NZ_AP014936.1"/>
</dbReference>
<accession>A0A1B4VBF4</accession>
<feature type="signal peptide" evidence="1">
    <location>
        <begin position="1"/>
        <end position="23"/>
    </location>
</feature>
<sequence length="412" mass="45953">MKGVRAAVLAGILGAVGLSGALAEPFTDLPADHRVRPVPKVAQPRLHESYADPVFGVTVRRITDPAQLPGLSRVRHYYSKANPFNADETRAIFHGSDGSSWLYDTRTWTPIKSLRLRSSDPEIQWHPTDPNLFYHMEFVGNSPNVRAFQLYDVRTDASRVLRDFSEYDTARGRLEGNMDRSGRYYALIGKRGDKHEAFVYDVLKDRTSRKHAISEDQADDWISVTPSGKYVVMMGGDRTRVYDIDMNHLRDLPKGSFGHADLCLRTDGSDVMVFDGADLALDGNRNINMADLATGRISILARIGWGTTPHVSCRNIELPGWALVSTQGPDSRYPNHDFEIFWVKLDGSREVRRVAHHRSSRKAGGYFAEQHAVTNRTGTKIVFASNWGGEGPISDYLIELPSGDRGAAKPGR</sequence>
<keyword evidence="3" id="KW-1185">Reference proteome</keyword>
<feature type="chain" id="PRO_5008571348" evidence="1">
    <location>
        <begin position="24"/>
        <end position="412"/>
    </location>
</feature>
<keyword evidence="1" id="KW-0732">Signal</keyword>
<evidence type="ECO:0000256" key="1">
    <source>
        <dbReference type="SAM" id="SignalP"/>
    </source>
</evidence>
<gene>
    <name evidence="2" type="ORF">SVA_1354</name>
</gene>